<feature type="domain" description="RING-type" evidence="8">
    <location>
        <begin position="84"/>
        <end position="130"/>
    </location>
</feature>
<dbReference type="SUPFAM" id="SSF57850">
    <property type="entry name" value="RING/U-box"/>
    <property type="match status" value="2"/>
</dbReference>
<comment type="caution">
    <text evidence="11">The sequence shown here is derived from an EMBL/GenBank/DDBJ whole genome shotgun (WGS) entry which is preliminary data.</text>
</comment>
<dbReference type="Gene3D" id="3.90.70.10">
    <property type="entry name" value="Cysteine proteinases"/>
    <property type="match status" value="1"/>
</dbReference>
<dbReference type="InterPro" id="IPR028889">
    <property type="entry name" value="USP"/>
</dbReference>
<dbReference type="SUPFAM" id="SSF54001">
    <property type="entry name" value="Cysteine proteinases"/>
    <property type="match status" value="1"/>
</dbReference>
<feature type="domain" description="USP" evidence="9">
    <location>
        <begin position="277"/>
        <end position="541"/>
    </location>
</feature>
<dbReference type="SMART" id="SM00184">
    <property type="entry name" value="RING"/>
    <property type="match status" value="1"/>
</dbReference>
<dbReference type="OrthoDB" id="292964at2759"/>
<keyword evidence="3" id="KW-0677">Repeat</keyword>
<dbReference type="InterPro" id="IPR018200">
    <property type="entry name" value="USP_CS"/>
</dbReference>
<proteinExistence type="predicted"/>
<dbReference type="CDD" id="cd02257">
    <property type="entry name" value="Peptidase_C19"/>
    <property type="match status" value="1"/>
</dbReference>
<dbReference type="PROSITE" id="PS50235">
    <property type="entry name" value="USP_3"/>
    <property type="match status" value="1"/>
</dbReference>
<dbReference type="CDD" id="cd20335">
    <property type="entry name" value="BRcat_RBR"/>
    <property type="match status" value="1"/>
</dbReference>
<name>A0A5J4X136_9EUKA</name>
<dbReference type="Pfam" id="PF00443">
    <property type="entry name" value="UCH"/>
    <property type="match status" value="1"/>
</dbReference>
<evidence type="ECO:0000256" key="2">
    <source>
        <dbReference type="ARBA" id="ARBA00022723"/>
    </source>
</evidence>
<dbReference type="PROSITE" id="PS00972">
    <property type="entry name" value="USP_1"/>
    <property type="match status" value="1"/>
</dbReference>
<dbReference type="GO" id="GO:0016579">
    <property type="term" value="P:protein deubiquitination"/>
    <property type="evidence" value="ECO:0007669"/>
    <property type="project" value="InterPro"/>
</dbReference>
<evidence type="ECO:0000259" key="8">
    <source>
        <dbReference type="PROSITE" id="PS50089"/>
    </source>
</evidence>
<keyword evidence="2" id="KW-0479">Metal-binding</keyword>
<dbReference type="Pfam" id="PF00097">
    <property type="entry name" value="zf-C3HC4"/>
    <property type="match status" value="1"/>
</dbReference>
<dbReference type="InterPro" id="IPR013083">
    <property type="entry name" value="Znf_RING/FYVE/PHD"/>
</dbReference>
<dbReference type="Pfam" id="PF01485">
    <property type="entry name" value="IBR"/>
    <property type="match status" value="1"/>
</dbReference>
<dbReference type="Gene3D" id="3.30.40.10">
    <property type="entry name" value="Zinc/RING finger domain, C3HC4 (zinc finger)"/>
    <property type="match status" value="1"/>
</dbReference>
<keyword evidence="5" id="KW-0833">Ubl conjugation pathway</keyword>
<keyword evidence="1" id="KW-0808">Transferase</keyword>
<evidence type="ECO:0000259" key="9">
    <source>
        <dbReference type="PROSITE" id="PS50235"/>
    </source>
</evidence>
<dbReference type="PANTHER" id="PTHR21646">
    <property type="entry name" value="UBIQUITIN CARBOXYL-TERMINAL HYDROLASE"/>
    <property type="match status" value="1"/>
</dbReference>
<evidence type="ECO:0000313" key="12">
    <source>
        <dbReference type="Proteomes" id="UP000324800"/>
    </source>
</evidence>
<dbReference type="AlphaFoldDB" id="A0A5J4X136"/>
<evidence type="ECO:0000259" key="10">
    <source>
        <dbReference type="PROSITE" id="PS51873"/>
    </source>
</evidence>
<evidence type="ECO:0000256" key="3">
    <source>
        <dbReference type="ARBA" id="ARBA00022737"/>
    </source>
</evidence>
<keyword evidence="6" id="KW-0862">Zinc</keyword>
<dbReference type="PROSITE" id="PS50089">
    <property type="entry name" value="ZF_RING_2"/>
    <property type="match status" value="1"/>
</dbReference>
<evidence type="ECO:0000256" key="7">
    <source>
        <dbReference type="PROSITE-ProRule" id="PRU00175"/>
    </source>
</evidence>
<dbReference type="EMBL" id="SNRW01000502">
    <property type="protein sequence ID" value="KAA6400773.1"/>
    <property type="molecule type" value="Genomic_DNA"/>
</dbReference>
<dbReference type="InterPro" id="IPR044066">
    <property type="entry name" value="TRIAD_supradom"/>
</dbReference>
<dbReference type="Proteomes" id="UP000324800">
    <property type="component" value="Unassembled WGS sequence"/>
</dbReference>
<evidence type="ECO:0000313" key="11">
    <source>
        <dbReference type="EMBL" id="KAA6400773.1"/>
    </source>
</evidence>
<dbReference type="InterPro" id="IPR002867">
    <property type="entry name" value="IBR_dom"/>
</dbReference>
<dbReference type="PROSITE" id="PS51873">
    <property type="entry name" value="TRIAD"/>
    <property type="match status" value="1"/>
</dbReference>
<evidence type="ECO:0000256" key="5">
    <source>
        <dbReference type="ARBA" id="ARBA00022786"/>
    </source>
</evidence>
<evidence type="ECO:0000256" key="4">
    <source>
        <dbReference type="ARBA" id="ARBA00022771"/>
    </source>
</evidence>
<protein>
    <submittedName>
        <fullName evidence="11">Putative Ubiquitin carboxyl-terminal hydrolase</fullName>
    </submittedName>
</protein>
<dbReference type="GO" id="GO:0008270">
    <property type="term" value="F:zinc ion binding"/>
    <property type="evidence" value="ECO:0007669"/>
    <property type="project" value="UniProtKB-KW"/>
</dbReference>
<feature type="domain" description="RING-type" evidence="10">
    <location>
        <begin position="80"/>
        <end position="310"/>
    </location>
</feature>
<evidence type="ECO:0000256" key="1">
    <source>
        <dbReference type="ARBA" id="ARBA00022679"/>
    </source>
</evidence>
<gene>
    <name evidence="11" type="ORF">EZS28_003704</name>
</gene>
<reference evidence="11 12" key="1">
    <citation type="submission" date="2019-03" db="EMBL/GenBank/DDBJ databases">
        <title>Single cell metagenomics reveals metabolic interactions within the superorganism composed of flagellate Streblomastix strix and complex community of Bacteroidetes bacteria on its surface.</title>
        <authorList>
            <person name="Treitli S.C."/>
            <person name="Kolisko M."/>
            <person name="Husnik F."/>
            <person name="Keeling P."/>
            <person name="Hampl V."/>
        </authorList>
    </citation>
    <scope>NUCLEOTIDE SEQUENCE [LARGE SCALE GENOMIC DNA]</scope>
    <source>
        <strain evidence="11">ST1C</strain>
    </source>
</reference>
<dbReference type="InterPro" id="IPR001841">
    <property type="entry name" value="Znf_RING"/>
</dbReference>
<dbReference type="GO" id="GO:0004843">
    <property type="term" value="F:cysteine-type deubiquitinase activity"/>
    <property type="evidence" value="ECO:0007669"/>
    <property type="project" value="InterPro"/>
</dbReference>
<dbReference type="InterPro" id="IPR050185">
    <property type="entry name" value="Ub_carboxyl-term_hydrolase"/>
</dbReference>
<dbReference type="SMART" id="SM00647">
    <property type="entry name" value="IBR"/>
    <property type="match status" value="1"/>
</dbReference>
<dbReference type="InterPro" id="IPR018957">
    <property type="entry name" value="Znf_C3HC4_RING-type"/>
</dbReference>
<accession>A0A5J4X136</accession>
<keyword evidence="4 7" id="KW-0863">Zinc-finger</keyword>
<dbReference type="GO" id="GO:0016740">
    <property type="term" value="F:transferase activity"/>
    <property type="evidence" value="ECO:0007669"/>
    <property type="project" value="UniProtKB-KW"/>
</dbReference>
<evidence type="ECO:0000256" key="6">
    <source>
        <dbReference type="ARBA" id="ARBA00022833"/>
    </source>
</evidence>
<dbReference type="InterPro" id="IPR001394">
    <property type="entry name" value="Peptidase_C19_UCH"/>
</dbReference>
<keyword evidence="11" id="KW-0378">Hydrolase</keyword>
<sequence>MVDIPTPFTFIKRDDVQKQMDEIIKGISELTNISTDEAILLLISQEWDQERLTNQFVDDKDSLFLAAGIISDSPIESSIETQDCKICIQPLKPGNITYLPCGHQFCSDCFGKLIQTRLLDGYSSFQIACPGVNCIAKIYPSKIMEVLDFLSATQIGEVEIQLIGTKASDEYKRFLQDHYIKSQKDQFVFCPNVGCSQIIQRKQGFFQKDVKCLCGKLFCFDCGLDQHPAITCQLKRESVKESQRNSTAEYQQINDEVQETSRDDHNRNLIQKQLAVHGLVNLGNTCYFNSGLQCLASVVPLSSEFLSMRYIQDLNINSLLGWKGKGAYEYSEFIWGLWGEGSGAVRPERMKNVHEDLNRAKNKATNITSGGDFSLTEVELASQARQYMKYRSDSFISELFYGESKSTIDCVQCQHRSVQFNTTGILCLPIPMEQRVAVHVTWLPLQLKDEDDSEQDEEYKEQKISQEKDEIKMEEKNIKIKVQSAKPKKPSSFLGDDTVWQVMKRVSEIVGVGVGNLVALDIFHGYFYGFYEPAKPLMRYS</sequence>
<dbReference type="InterPro" id="IPR038765">
    <property type="entry name" value="Papain-like_cys_pep_sf"/>
</dbReference>
<organism evidence="11 12">
    <name type="scientific">Streblomastix strix</name>
    <dbReference type="NCBI Taxonomy" id="222440"/>
    <lineage>
        <taxon>Eukaryota</taxon>
        <taxon>Metamonada</taxon>
        <taxon>Preaxostyla</taxon>
        <taxon>Oxymonadida</taxon>
        <taxon>Streblomastigidae</taxon>
        <taxon>Streblomastix</taxon>
    </lineage>
</organism>